<gene>
    <name evidence="6" type="primary">cysE</name>
    <name evidence="6" type="ORF">ERS852450_01450</name>
    <name evidence="5" type="ORF">ERS852578_01534</name>
</gene>
<evidence type="ECO:0000313" key="5">
    <source>
        <dbReference type="EMBL" id="CUM99387.1"/>
    </source>
</evidence>
<dbReference type="AlphaFoldDB" id="A0A174DK62"/>
<evidence type="ECO:0000313" key="6">
    <source>
        <dbReference type="EMBL" id="CUO24558.1"/>
    </source>
</evidence>
<evidence type="ECO:0000256" key="2">
    <source>
        <dbReference type="ARBA" id="ARBA00022605"/>
    </source>
</evidence>
<comment type="pathway">
    <text evidence="1">Amino-acid biosynthesis; L-cysteine biosynthesis; L-cysteine from L-serine: step 1/2.</text>
</comment>
<keyword evidence="2" id="KW-0028">Amino-acid biosynthesis</keyword>
<dbReference type="Proteomes" id="UP000095679">
    <property type="component" value="Unassembled WGS sequence"/>
</dbReference>
<evidence type="ECO:0000256" key="4">
    <source>
        <dbReference type="ARBA" id="ARBA00023315"/>
    </source>
</evidence>
<dbReference type="EMBL" id="CYYC01000016">
    <property type="protein sequence ID" value="CUM99387.1"/>
    <property type="molecule type" value="Genomic_DNA"/>
</dbReference>
<protein>
    <submittedName>
        <fullName evidence="6">Serine acetyltransferase</fullName>
        <ecNumber evidence="6">2.3.1.30</ecNumber>
    </submittedName>
</protein>
<dbReference type="InterPro" id="IPR053376">
    <property type="entry name" value="Serine_acetyltransferase"/>
</dbReference>
<dbReference type="RefSeq" id="WP_005351700.1">
    <property type="nucleotide sequence ID" value="NZ_BLYK01000096.1"/>
</dbReference>
<dbReference type="Proteomes" id="UP000095390">
    <property type="component" value="Unassembled WGS sequence"/>
</dbReference>
<evidence type="ECO:0000313" key="8">
    <source>
        <dbReference type="Proteomes" id="UP000095679"/>
    </source>
</evidence>
<dbReference type="NCBIfam" id="NF041874">
    <property type="entry name" value="EPS_EpsC"/>
    <property type="match status" value="1"/>
</dbReference>
<accession>A0A174DK62</accession>
<sequence length="316" mass="35570">MKETMKDIILNASADMTESCHKTDFIVSRGERCLPDRSCIIRILKDLKRVMFPGYFGEENIALISPQYFIGDRLTDIYGKLKPQIEISLYYRDYEKYTEEEISERAEEVCEEFFKRLPYVQQMLLKDVQAGFDGDPAAKSREDVVISYPGLFAIFVYRIAHELYTQDVPFLPRIMTEYAHSRTGIDINSGAKIGEYFFIDHGTGVVIGETTEIGNNVKLYQGVTLGALSTRSGQKLKGKKRHPTIKDNVTVYSGASILGGETEIGEGVIVAGGAFVTKSVPAHTKVIVKNPEIKIKDSDKKIELQTTENKEGIWEI</sequence>
<keyword evidence="4 6" id="KW-0012">Acyltransferase</keyword>
<dbReference type="PANTHER" id="PTHR42811">
    <property type="entry name" value="SERINE ACETYLTRANSFERASE"/>
    <property type="match status" value="1"/>
</dbReference>
<proteinExistence type="predicted"/>
<dbReference type="Gene3D" id="2.160.10.10">
    <property type="entry name" value="Hexapeptide repeat proteins"/>
    <property type="match status" value="1"/>
</dbReference>
<name>A0A174DK62_9FIRM</name>
<evidence type="ECO:0000256" key="3">
    <source>
        <dbReference type="ARBA" id="ARBA00022679"/>
    </source>
</evidence>
<dbReference type="InterPro" id="IPR042122">
    <property type="entry name" value="Ser_AcTrfase_N_sf"/>
</dbReference>
<dbReference type="GO" id="GO:0009001">
    <property type="term" value="F:serine O-acetyltransferase activity"/>
    <property type="evidence" value="ECO:0007669"/>
    <property type="project" value="UniProtKB-EC"/>
</dbReference>
<evidence type="ECO:0000256" key="1">
    <source>
        <dbReference type="ARBA" id="ARBA00004876"/>
    </source>
</evidence>
<dbReference type="Gene3D" id="1.10.3130.10">
    <property type="entry name" value="serine acetyltransferase, domain 1"/>
    <property type="match status" value="1"/>
</dbReference>
<dbReference type="InterPro" id="IPR011004">
    <property type="entry name" value="Trimer_LpxA-like_sf"/>
</dbReference>
<dbReference type="CDD" id="cd03354">
    <property type="entry name" value="LbH_SAT"/>
    <property type="match status" value="1"/>
</dbReference>
<dbReference type="GeneID" id="75047316"/>
<dbReference type="EC" id="2.3.1.30" evidence="6"/>
<dbReference type="InterPro" id="IPR045304">
    <property type="entry name" value="LbH_SAT"/>
</dbReference>
<organism evidence="6 8">
    <name type="scientific">Anaerobutyricum hallii</name>
    <dbReference type="NCBI Taxonomy" id="39488"/>
    <lineage>
        <taxon>Bacteria</taxon>
        <taxon>Bacillati</taxon>
        <taxon>Bacillota</taxon>
        <taxon>Clostridia</taxon>
        <taxon>Lachnospirales</taxon>
        <taxon>Lachnospiraceae</taxon>
        <taxon>Anaerobutyricum</taxon>
    </lineage>
</organism>
<dbReference type="EMBL" id="CYZL01000010">
    <property type="protein sequence ID" value="CUO24558.1"/>
    <property type="molecule type" value="Genomic_DNA"/>
</dbReference>
<reference evidence="7 8" key="1">
    <citation type="submission" date="2015-09" db="EMBL/GenBank/DDBJ databases">
        <authorList>
            <consortium name="Pathogen Informatics"/>
        </authorList>
    </citation>
    <scope>NUCLEOTIDE SEQUENCE [LARGE SCALE GENOMIC DNA]</scope>
    <source>
        <strain evidence="6 8">2789STDY5834835</strain>
        <strain evidence="5 7">2789STDY5834966</strain>
    </source>
</reference>
<keyword evidence="3 6" id="KW-0808">Transferase</keyword>
<evidence type="ECO:0000313" key="7">
    <source>
        <dbReference type="Proteomes" id="UP000095390"/>
    </source>
</evidence>
<dbReference type="GO" id="GO:0008652">
    <property type="term" value="P:amino acid biosynthetic process"/>
    <property type="evidence" value="ECO:0007669"/>
    <property type="project" value="UniProtKB-KW"/>
</dbReference>
<dbReference type="SUPFAM" id="SSF51161">
    <property type="entry name" value="Trimeric LpxA-like enzymes"/>
    <property type="match status" value="1"/>
</dbReference>